<keyword evidence="3 6" id="KW-0812">Transmembrane</keyword>
<organism evidence="8 9">
    <name type="scientific">Thalassobaculum litoreum DSM 18839</name>
    <dbReference type="NCBI Taxonomy" id="1123362"/>
    <lineage>
        <taxon>Bacteria</taxon>
        <taxon>Pseudomonadati</taxon>
        <taxon>Pseudomonadota</taxon>
        <taxon>Alphaproteobacteria</taxon>
        <taxon>Rhodospirillales</taxon>
        <taxon>Thalassobaculaceae</taxon>
        <taxon>Thalassobaculum</taxon>
    </lineage>
</organism>
<comment type="similarity">
    <text evidence="2">Belongs to the GtrA family.</text>
</comment>
<dbReference type="GO" id="GO:0005886">
    <property type="term" value="C:plasma membrane"/>
    <property type="evidence" value="ECO:0007669"/>
    <property type="project" value="TreeGrafter"/>
</dbReference>
<dbReference type="PANTHER" id="PTHR38459">
    <property type="entry name" value="PROPHAGE BACTOPRENOL-LINKED GLUCOSE TRANSLOCASE HOMOLOG"/>
    <property type="match status" value="1"/>
</dbReference>
<dbReference type="PANTHER" id="PTHR38459:SF1">
    <property type="entry name" value="PROPHAGE BACTOPRENOL-LINKED GLUCOSE TRANSLOCASE HOMOLOG"/>
    <property type="match status" value="1"/>
</dbReference>
<keyword evidence="9" id="KW-1185">Reference proteome</keyword>
<keyword evidence="5 6" id="KW-0472">Membrane</keyword>
<dbReference type="RefSeq" id="WP_245701950.1">
    <property type="nucleotide sequence ID" value="NZ_FNBW01000005.1"/>
</dbReference>
<feature type="transmembrane region" description="Helical" evidence="6">
    <location>
        <begin position="72"/>
        <end position="98"/>
    </location>
</feature>
<evidence type="ECO:0000256" key="6">
    <source>
        <dbReference type="SAM" id="Phobius"/>
    </source>
</evidence>
<feature type="domain" description="GtrA/DPMS transmembrane" evidence="7">
    <location>
        <begin position="12"/>
        <end position="132"/>
    </location>
</feature>
<feature type="transmembrane region" description="Helical" evidence="6">
    <location>
        <begin position="37"/>
        <end position="60"/>
    </location>
</feature>
<comment type="subcellular location">
    <subcellularLocation>
        <location evidence="1">Membrane</location>
        <topology evidence="1">Multi-pass membrane protein</topology>
    </subcellularLocation>
</comment>
<dbReference type="EMBL" id="FNBW01000005">
    <property type="protein sequence ID" value="SDF64497.1"/>
    <property type="molecule type" value="Genomic_DNA"/>
</dbReference>
<accession>A0A8G2BGY8</accession>
<feature type="transmembrane region" description="Helical" evidence="6">
    <location>
        <begin position="110"/>
        <end position="126"/>
    </location>
</feature>
<evidence type="ECO:0000256" key="4">
    <source>
        <dbReference type="ARBA" id="ARBA00022989"/>
    </source>
</evidence>
<dbReference type="GO" id="GO:0000271">
    <property type="term" value="P:polysaccharide biosynthetic process"/>
    <property type="evidence" value="ECO:0007669"/>
    <property type="project" value="InterPro"/>
</dbReference>
<gene>
    <name evidence="8" type="ORF">SAMN05660686_01898</name>
</gene>
<evidence type="ECO:0000256" key="3">
    <source>
        <dbReference type="ARBA" id="ARBA00022692"/>
    </source>
</evidence>
<evidence type="ECO:0000313" key="8">
    <source>
        <dbReference type="EMBL" id="SDF64497.1"/>
    </source>
</evidence>
<sequence>MARALVIGEFGRFLITGGIAAGANVLSRWLFNLVMPFEAAVAVAYLVGMTTAYVLAKLFVFETSGRTARDEFFRFAIVNVVALAQVWLVSVGLARYLFPALGFTWYADDVAHLIGVVIPAVTSYLGHRHFSFAARRASVEDVGSERDGI</sequence>
<reference evidence="8 9" key="1">
    <citation type="submission" date="2016-10" db="EMBL/GenBank/DDBJ databases">
        <authorList>
            <person name="Varghese N."/>
            <person name="Submissions S."/>
        </authorList>
    </citation>
    <scope>NUCLEOTIDE SEQUENCE [LARGE SCALE GENOMIC DNA]</scope>
    <source>
        <strain evidence="8 9">DSM 18839</strain>
    </source>
</reference>
<evidence type="ECO:0000256" key="2">
    <source>
        <dbReference type="ARBA" id="ARBA00009399"/>
    </source>
</evidence>
<feature type="transmembrane region" description="Helical" evidence="6">
    <location>
        <begin position="12"/>
        <end position="31"/>
    </location>
</feature>
<dbReference type="AlphaFoldDB" id="A0A8G2BGY8"/>
<comment type="caution">
    <text evidence="8">The sequence shown here is derived from an EMBL/GenBank/DDBJ whole genome shotgun (WGS) entry which is preliminary data.</text>
</comment>
<name>A0A8G2BGY8_9PROT</name>
<dbReference type="InterPro" id="IPR051401">
    <property type="entry name" value="GtrA_CellWall_Glycosyl"/>
</dbReference>
<dbReference type="Proteomes" id="UP000198615">
    <property type="component" value="Unassembled WGS sequence"/>
</dbReference>
<protein>
    <submittedName>
        <fullName evidence="8">Flippase GtrA (Transmembrane translocase of bactoprenol-linked glucose)</fullName>
    </submittedName>
</protein>
<evidence type="ECO:0000259" key="7">
    <source>
        <dbReference type="Pfam" id="PF04138"/>
    </source>
</evidence>
<proteinExistence type="inferred from homology"/>
<evidence type="ECO:0000256" key="1">
    <source>
        <dbReference type="ARBA" id="ARBA00004141"/>
    </source>
</evidence>
<evidence type="ECO:0000313" key="9">
    <source>
        <dbReference type="Proteomes" id="UP000198615"/>
    </source>
</evidence>
<dbReference type="InterPro" id="IPR007267">
    <property type="entry name" value="GtrA_DPMS_TM"/>
</dbReference>
<dbReference type="Pfam" id="PF04138">
    <property type="entry name" value="GtrA_DPMS_TM"/>
    <property type="match status" value="1"/>
</dbReference>
<keyword evidence="4 6" id="KW-1133">Transmembrane helix</keyword>
<evidence type="ECO:0000256" key="5">
    <source>
        <dbReference type="ARBA" id="ARBA00023136"/>
    </source>
</evidence>